<accession>A0A0L0G4R2</accession>
<evidence type="ECO:0000256" key="10">
    <source>
        <dbReference type="RuleBase" id="RU364074"/>
    </source>
</evidence>
<dbReference type="RefSeq" id="XP_014157135.1">
    <property type="nucleotide sequence ID" value="XM_014301660.1"/>
</dbReference>
<dbReference type="GO" id="GO:0006086">
    <property type="term" value="P:pyruvate decarboxylation to acetyl-CoA"/>
    <property type="evidence" value="ECO:0007669"/>
    <property type="project" value="InterPro"/>
</dbReference>
<dbReference type="Pfam" id="PF02779">
    <property type="entry name" value="Transket_pyr"/>
    <property type="match status" value="1"/>
</dbReference>
<dbReference type="OrthoDB" id="10266385at2759"/>
<evidence type="ECO:0000256" key="4">
    <source>
        <dbReference type="ARBA" id="ARBA00022946"/>
    </source>
</evidence>
<sequence>MNVLRMQRLFKPVQAHTRMYASEAFAQVTVRDALRDAMAEEMRRDPDVFLLGEEVGQYNGAYKVTRNLLDEFGPKRVIDTPITEMGFTGIAVGAAMEGLKPICEFMTFNFAMQSIDHIVNSAAKGHYMSGGRLRCPIVFRGANGQASGVGAQHSQCYAAWFGHIPGLKVVSPYDAEDCRGLLKSAIRDPDPVVFLENELIYGESFPVSKEYANEDFTLPIGKAHIAKEGSDCTIVAHSLPVGQALEAAAELEKEGISCEVINLRSIRPLDMETVINSVKKTHRIVTVESGWAHFGVGAEIAAGLMESEAFDYLDAPVSRVASVDVPLPYTKTLEAKCQPQVYGIVNAVKGVLYRND</sequence>
<evidence type="ECO:0000259" key="11">
    <source>
        <dbReference type="SMART" id="SM00861"/>
    </source>
</evidence>
<evidence type="ECO:0000313" key="12">
    <source>
        <dbReference type="EMBL" id="KNC83233.1"/>
    </source>
</evidence>
<keyword evidence="7 10" id="KW-0786">Thiamine pyrophosphate</keyword>
<evidence type="ECO:0000256" key="2">
    <source>
        <dbReference type="ARBA" id="ARBA00004173"/>
    </source>
</evidence>
<dbReference type="STRING" id="667725.A0A0L0G4R2"/>
<keyword evidence="4" id="KW-0809">Transit peptide</keyword>
<organism evidence="12 13">
    <name type="scientific">Sphaeroforma arctica JP610</name>
    <dbReference type="NCBI Taxonomy" id="667725"/>
    <lineage>
        <taxon>Eukaryota</taxon>
        <taxon>Ichthyosporea</taxon>
        <taxon>Ichthyophonida</taxon>
        <taxon>Sphaeroforma</taxon>
    </lineage>
</organism>
<dbReference type="FunFam" id="3.40.50.970:FF:000006">
    <property type="entry name" value="Pyruvate dehydrogenase E1 component subunit beta"/>
    <property type="match status" value="1"/>
</dbReference>
<gene>
    <name evidence="12" type="ORF">SARC_04511</name>
</gene>
<keyword evidence="13" id="KW-1185">Reference proteome</keyword>
<keyword evidence="8" id="KW-0496">Mitochondrion</keyword>
<protein>
    <recommendedName>
        <fullName evidence="10">Pyruvate dehydrogenase E1 component subunit beta</fullName>
        <ecNumber evidence="10">1.2.4.1</ecNumber>
    </recommendedName>
</protein>
<dbReference type="CDD" id="cd07036">
    <property type="entry name" value="TPP_PYR_E1-PDHc-beta_like"/>
    <property type="match status" value="1"/>
</dbReference>
<feature type="domain" description="Transketolase-like pyrimidine-binding" evidence="11">
    <location>
        <begin position="28"/>
        <end position="203"/>
    </location>
</feature>
<dbReference type="SUPFAM" id="SSF52922">
    <property type="entry name" value="TK C-terminal domain-like"/>
    <property type="match status" value="1"/>
</dbReference>
<name>A0A0L0G4R2_9EUKA</name>
<comment type="subcellular location">
    <subcellularLocation>
        <location evidence="2">Mitochondrion</location>
    </subcellularLocation>
</comment>
<evidence type="ECO:0000313" key="13">
    <source>
        <dbReference type="Proteomes" id="UP000054560"/>
    </source>
</evidence>
<dbReference type="Proteomes" id="UP000054560">
    <property type="component" value="Unassembled WGS sequence"/>
</dbReference>
<dbReference type="eggNOG" id="KOG0524">
    <property type="taxonomic scope" value="Eukaryota"/>
</dbReference>
<reference evidence="12 13" key="1">
    <citation type="submission" date="2011-02" db="EMBL/GenBank/DDBJ databases">
        <title>The Genome Sequence of Sphaeroforma arctica JP610.</title>
        <authorList>
            <consortium name="The Broad Institute Genome Sequencing Platform"/>
            <person name="Russ C."/>
            <person name="Cuomo C."/>
            <person name="Young S.K."/>
            <person name="Zeng Q."/>
            <person name="Gargeya S."/>
            <person name="Alvarado L."/>
            <person name="Berlin A."/>
            <person name="Chapman S.B."/>
            <person name="Chen Z."/>
            <person name="Freedman E."/>
            <person name="Gellesch M."/>
            <person name="Goldberg J."/>
            <person name="Griggs A."/>
            <person name="Gujja S."/>
            <person name="Heilman E."/>
            <person name="Heiman D."/>
            <person name="Howarth C."/>
            <person name="Mehta T."/>
            <person name="Neiman D."/>
            <person name="Pearson M."/>
            <person name="Roberts A."/>
            <person name="Saif S."/>
            <person name="Shea T."/>
            <person name="Shenoy N."/>
            <person name="Sisk P."/>
            <person name="Stolte C."/>
            <person name="Sykes S."/>
            <person name="White J."/>
            <person name="Yandava C."/>
            <person name="Burger G."/>
            <person name="Gray M.W."/>
            <person name="Holland P.W.H."/>
            <person name="King N."/>
            <person name="Lang F.B.F."/>
            <person name="Roger A.J."/>
            <person name="Ruiz-Trillo I."/>
            <person name="Haas B."/>
            <person name="Nusbaum C."/>
            <person name="Birren B."/>
        </authorList>
    </citation>
    <scope>NUCLEOTIDE SEQUENCE [LARGE SCALE GENOMIC DNA]</scope>
    <source>
        <strain evidence="12 13">JP610</strain>
    </source>
</reference>
<keyword evidence="6 10" id="KW-0560">Oxidoreductase</keyword>
<keyword evidence="9 10" id="KW-0670">Pyruvate</keyword>
<evidence type="ECO:0000256" key="5">
    <source>
        <dbReference type="ARBA" id="ARBA00022958"/>
    </source>
</evidence>
<dbReference type="InterPro" id="IPR029061">
    <property type="entry name" value="THDP-binding"/>
</dbReference>
<keyword evidence="5" id="KW-0630">Potassium</keyword>
<dbReference type="InterPro" id="IPR009014">
    <property type="entry name" value="Transketo_C/PFOR_II"/>
</dbReference>
<dbReference type="EC" id="1.2.4.1" evidence="10"/>
<dbReference type="GO" id="GO:0004739">
    <property type="term" value="F:pyruvate dehydrogenase (acetyl-transferring) activity"/>
    <property type="evidence" value="ECO:0007669"/>
    <property type="project" value="UniProtKB-UniRule"/>
</dbReference>
<dbReference type="InterPro" id="IPR033248">
    <property type="entry name" value="Transketolase_C"/>
</dbReference>
<dbReference type="SMART" id="SM00861">
    <property type="entry name" value="Transket_pyr"/>
    <property type="match status" value="1"/>
</dbReference>
<evidence type="ECO:0000256" key="9">
    <source>
        <dbReference type="ARBA" id="ARBA00023317"/>
    </source>
</evidence>
<proteinExistence type="predicted"/>
<evidence type="ECO:0000256" key="1">
    <source>
        <dbReference type="ARBA" id="ARBA00001964"/>
    </source>
</evidence>
<dbReference type="Gene3D" id="3.40.50.920">
    <property type="match status" value="1"/>
</dbReference>
<dbReference type="PANTHER" id="PTHR11624">
    <property type="entry name" value="DEHYDROGENASE RELATED"/>
    <property type="match status" value="1"/>
</dbReference>
<comment type="function">
    <text evidence="10">The pyruvate dehydrogenase complex catalyzes the overall conversion of pyruvate to acetyl-CoA and CO2.</text>
</comment>
<dbReference type="FunFam" id="3.40.50.920:FF:000001">
    <property type="entry name" value="Pyruvate dehydrogenase E1 beta subunit"/>
    <property type="match status" value="1"/>
</dbReference>
<dbReference type="AlphaFoldDB" id="A0A0L0G4R2"/>
<keyword evidence="3" id="KW-0479">Metal-binding</keyword>
<dbReference type="SUPFAM" id="SSF52518">
    <property type="entry name" value="Thiamin diphosphate-binding fold (THDP-binding)"/>
    <property type="match status" value="1"/>
</dbReference>
<dbReference type="Pfam" id="PF02780">
    <property type="entry name" value="Transketolase_C"/>
    <property type="match status" value="1"/>
</dbReference>
<dbReference type="GO" id="GO:0005739">
    <property type="term" value="C:mitochondrion"/>
    <property type="evidence" value="ECO:0007669"/>
    <property type="project" value="UniProtKB-SubCell"/>
</dbReference>
<dbReference type="Gene3D" id="3.40.50.970">
    <property type="match status" value="1"/>
</dbReference>
<evidence type="ECO:0000256" key="7">
    <source>
        <dbReference type="ARBA" id="ARBA00023052"/>
    </source>
</evidence>
<dbReference type="GO" id="GO:0046872">
    <property type="term" value="F:metal ion binding"/>
    <property type="evidence" value="ECO:0007669"/>
    <property type="project" value="UniProtKB-KW"/>
</dbReference>
<dbReference type="EMBL" id="KQ241852">
    <property type="protein sequence ID" value="KNC83233.1"/>
    <property type="molecule type" value="Genomic_DNA"/>
</dbReference>
<comment type="catalytic activity">
    <reaction evidence="10">
        <text>N(6)-[(R)-lipoyl]-L-lysyl-[protein] + pyruvate + H(+) = N(6)-[(R)-S(8)-acetyldihydrolipoyl]-L-lysyl-[protein] + CO2</text>
        <dbReference type="Rhea" id="RHEA:19189"/>
        <dbReference type="Rhea" id="RHEA-COMP:10474"/>
        <dbReference type="Rhea" id="RHEA-COMP:10478"/>
        <dbReference type="ChEBI" id="CHEBI:15361"/>
        <dbReference type="ChEBI" id="CHEBI:15378"/>
        <dbReference type="ChEBI" id="CHEBI:16526"/>
        <dbReference type="ChEBI" id="CHEBI:83099"/>
        <dbReference type="ChEBI" id="CHEBI:83111"/>
        <dbReference type="EC" id="1.2.4.1"/>
    </reaction>
</comment>
<evidence type="ECO:0000256" key="3">
    <source>
        <dbReference type="ARBA" id="ARBA00022723"/>
    </source>
</evidence>
<dbReference type="PANTHER" id="PTHR11624:SF96">
    <property type="entry name" value="PYRUVATE DEHYDROGENASE E1 COMPONENT SUBUNIT BETA, MITOCHONDRIAL"/>
    <property type="match status" value="1"/>
</dbReference>
<evidence type="ECO:0000256" key="6">
    <source>
        <dbReference type="ARBA" id="ARBA00023002"/>
    </source>
</evidence>
<dbReference type="InterPro" id="IPR027110">
    <property type="entry name" value="PDHB_mito-type"/>
</dbReference>
<dbReference type="GeneID" id="25905015"/>
<evidence type="ECO:0000256" key="8">
    <source>
        <dbReference type="ARBA" id="ARBA00023128"/>
    </source>
</evidence>
<dbReference type="InterPro" id="IPR005475">
    <property type="entry name" value="Transketolase-like_Pyr-bd"/>
</dbReference>
<dbReference type="NCBIfam" id="NF006667">
    <property type="entry name" value="PRK09212.1"/>
    <property type="match status" value="1"/>
</dbReference>
<comment type="cofactor">
    <cofactor evidence="1 10">
        <name>thiamine diphosphate</name>
        <dbReference type="ChEBI" id="CHEBI:58937"/>
    </cofactor>
</comment>
<dbReference type="NCBIfam" id="NF008854">
    <property type="entry name" value="PRK11892.1"/>
    <property type="match status" value="1"/>
</dbReference>